<sequence length="544" mass="60732">MQVMGKLIVFALLCALCSVFSEPSQKVRFKTSPNIVFILTDDQDEILGGMTPMENVRKLLQEQGTTFSNMFTPTPICCPSRASILTGQYSHNHDTVNNSISGNCSSPYWQNTAEQKTFAVSAQAAGYKTYFAGKYLNQYGTTNAGGPEHVPPGWNEWFGLVGNSKYYNYTISDNGKAVKHGDTYSTDYLTDLLANKSSEFIHSHMSTSFLDPFLVMISTPAPHSPWDSAPQFSQRYLNLSAPRGGSYNANGKDKHWLLRQATNPMVDHSVKYLDNAFRKRWQTLLSVDDLVKKVMTALSDSGELDNTYIIYSSDNGYHLGQFSLPIDKRQLYETDVRIPLVIRGPGVSKNVTRHELVTSIDIGPTIVDISTGGTGNFPPTMDGVSLMPLFNVTDKPKWRTDFLVEYQGEGSPLPPPNCPHGSAGESQCFPDCVCEDAYNNTYSCVRTMDLDGKVDIMYCEFTDTETFVEVYNHTVDPHQLKNIRNTINPQVLVKMNQRLITLGACTGKTCRAPGSYQTYASRWMQWALESLNYLTNQLFLIASI</sequence>
<evidence type="ECO:0000313" key="9">
    <source>
        <dbReference type="EMBL" id="CAB3250160.1"/>
    </source>
</evidence>
<evidence type="ECO:0000256" key="3">
    <source>
        <dbReference type="ARBA" id="ARBA00022729"/>
    </source>
</evidence>
<protein>
    <submittedName>
        <fullName evidence="9">N-acetylglucosamine-6-sulfatase</fullName>
    </submittedName>
</protein>
<dbReference type="EMBL" id="LR785518">
    <property type="protein sequence ID" value="CAB3250160.1"/>
    <property type="molecule type" value="mRNA"/>
</dbReference>
<dbReference type="InterPro" id="IPR000917">
    <property type="entry name" value="Sulfatase_N"/>
</dbReference>
<dbReference type="AlphaFoldDB" id="A0A6F9DEC8"/>
<evidence type="ECO:0000256" key="7">
    <source>
        <dbReference type="SAM" id="SignalP"/>
    </source>
</evidence>
<reference evidence="9" key="1">
    <citation type="submission" date="2020-04" db="EMBL/GenBank/DDBJ databases">
        <authorList>
            <person name="Neveu A P."/>
        </authorList>
    </citation>
    <scope>NUCLEOTIDE SEQUENCE</scope>
    <source>
        <tissue evidence="9">Whole embryo</tissue>
    </source>
</reference>
<evidence type="ECO:0000256" key="6">
    <source>
        <dbReference type="PIRSR" id="PIRSR036666-50"/>
    </source>
</evidence>
<evidence type="ECO:0000256" key="2">
    <source>
        <dbReference type="ARBA" id="ARBA00008779"/>
    </source>
</evidence>
<dbReference type="Pfam" id="PF00884">
    <property type="entry name" value="Sulfatase"/>
    <property type="match status" value="1"/>
</dbReference>
<dbReference type="Gene3D" id="3.40.720.10">
    <property type="entry name" value="Alkaline Phosphatase, subunit A"/>
    <property type="match status" value="1"/>
</dbReference>
<dbReference type="CDD" id="cd16147">
    <property type="entry name" value="G6S"/>
    <property type="match status" value="1"/>
</dbReference>
<evidence type="ECO:0000256" key="1">
    <source>
        <dbReference type="ARBA" id="ARBA00001913"/>
    </source>
</evidence>
<keyword evidence="4" id="KW-0378">Hydrolase</keyword>
<feature type="modified residue" description="3-oxoalanine (Cys)" evidence="6">
    <location>
        <position position="77"/>
    </location>
</feature>
<organism evidence="9">
    <name type="scientific">Phallusia mammillata</name>
    <dbReference type="NCBI Taxonomy" id="59560"/>
    <lineage>
        <taxon>Eukaryota</taxon>
        <taxon>Metazoa</taxon>
        <taxon>Chordata</taxon>
        <taxon>Tunicata</taxon>
        <taxon>Ascidiacea</taxon>
        <taxon>Phlebobranchia</taxon>
        <taxon>Ascidiidae</taxon>
        <taxon>Phallusia</taxon>
    </lineage>
</organism>
<accession>A0A6F9DEC8</accession>
<dbReference type="InterPro" id="IPR017850">
    <property type="entry name" value="Alkaline_phosphatase_core_sf"/>
</dbReference>
<proteinExistence type="evidence at transcript level"/>
<dbReference type="InterPro" id="IPR024607">
    <property type="entry name" value="Sulfatase_CS"/>
</dbReference>
<dbReference type="GO" id="GO:0030203">
    <property type="term" value="P:glycosaminoglycan metabolic process"/>
    <property type="evidence" value="ECO:0007669"/>
    <property type="project" value="InterPro"/>
</dbReference>
<keyword evidence="5" id="KW-0325">Glycoprotein</keyword>
<gene>
    <name evidence="9" type="primary">Gns</name>
</gene>
<dbReference type="PANTHER" id="PTHR43108:SF8">
    <property type="entry name" value="SD21168P"/>
    <property type="match status" value="1"/>
</dbReference>
<dbReference type="PROSITE" id="PS00523">
    <property type="entry name" value="SULFATASE_1"/>
    <property type="match status" value="1"/>
</dbReference>
<evidence type="ECO:0000256" key="4">
    <source>
        <dbReference type="ARBA" id="ARBA00022801"/>
    </source>
</evidence>
<dbReference type="PIRSF" id="PIRSF036666">
    <property type="entry name" value="G6S"/>
    <property type="match status" value="1"/>
</dbReference>
<comment type="similarity">
    <text evidence="2">Belongs to the sulfatase family.</text>
</comment>
<evidence type="ECO:0000259" key="8">
    <source>
        <dbReference type="Pfam" id="PF00884"/>
    </source>
</evidence>
<evidence type="ECO:0000256" key="5">
    <source>
        <dbReference type="ARBA" id="ARBA00023180"/>
    </source>
</evidence>
<comment type="PTM">
    <text evidence="6">The conversion to 3-oxoalanine (also known as C-formylglycine, FGly), of a serine or cysteine residue in prokaryotes and of a cysteine residue in eukaryotes, is critical for catalytic activity.</text>
</comment>
<feature type="domain" description="Sulfatase N-terminal" evidence="8">
    <location>
        <begin position="33"/>
        <end position="369"/>
    </location>
</feature>
<dbReference type="GO" id="GO:0005539">
    <property type="term" value="F:glycosaminoglycan binding"/>
    <property type="evidence" value="ECO:0007669"/>
    <property type="project" value="TreeGrafter"/>
</dbReference>
<keyword evidence="3 7" id="KW-0732">Signal</keyword>
<dbReference type="GO" id="GO:0008449">
    <property type="term" value="F:N-acetylglucosamine-6-sulfatase activity"/>
    <property type="evidence" value="ECO:0007669"/>
    <property type="project" value="InterPro"/>
</dbReference>
<name>A0A6F9DEC8_9ASCI</name>
<comment type="cofactor">
    <cofactor evidence="1">
        <name>Ca(2+)</name>
        <dbReference type="ChEBI" id="CHEBI:29108"/>
    </cofactor>
</comment>
<dbReference type="PANTHER" id="PTHR43108">
    <property type="entry name" value="N-ACETYLGLUCOSAMINE-6-SULFATASE FAMILY MEMBER"/>
    <property type="match status" value="1"/>
</dbReference>
<feature type="chain" id="PRO_5026346663" evidence="7">
    <location>
        <begin position="22"/>
        <end position="544"/>
    </location>
</feature>
<feature type="signal peptide" evidence="7">
    <location>
        <begin position="1"/>
        <end position="21"/>
    </location>
</feature>
<dbReference type="SUPFAM" id="SSF53649">
    <property type="entry name" value="Alkaline phosphatase-like"/>
    <property type="match status" value="1"/>
</dbReference>
<dbReference type="InterPro" id="IPR012251">
    <property type="entry name" value="GlcNAc_6-SO4ase"/>
</dbReference>